<evidence type="ECO:0000313" key="9">
    <source>
        <dbReference type="EMBL" id="QHC00913.1"/>
    </source>
</evidence>
<accession>A0A7L4YPT3</accession>
<dbReference type="InterPro" id="IPR047817">
    <property type="entry name" value="ABC2_TM_bact-type"/>
</dbReference>
<feature type="transmembrane region" description="Helical" evidence="6">
    <location>
        <begin position="49"/>
        <end position="68"/>
    </location>
</feature>
<dbReference type="Pfam" id="PF01061">
    <property type="entry name" value="ABC2_membrane"/>
    <property type="match status" value="1"/>
</dbReference>
<dbReference type="RefSeq" id="WP_159545865.1">
    <property type="nucleotide sequence ID" value="NZ_CP047156.1"/>
</dbReference>
<name>A0A7L4YPT3_9ACTN</name>
<keyword evidence="2 6" id="KW-0812">Transmembrane</keyword>
<dbReference type="InterPro" id="IPR000412">
    <property type="entry name" value="ABC_2_transport"/>
</dbReference>
<keyword evidence="10" id="KW-1185">Reference proteome</keyword>
<comment type="subcellular location">
    <subcellularLocation>
        <location evidence="6">Cell membrane</location>
        <topology evidence="6">Multi-pass membrane protein</topology>
    </subcellularLocation>
    <subcellularLocation>
        <location evidence="1">Membrane</location>
        <topology evidence="1">Multi-pass membrane protein</topology>
    </subcellularLocation>
</comment>
<evidence type="ECO:0000256" key="3">
    <source>
        <dbReference type="ARBA" id="ARBA00022989"/>
    </source>
</evidence>
<dbReference type="EMBL" id="CP047156">
    <property type="protein sequence ID" value="QHC00913.1"/>
    <property type="molecule type" value="Genomic_DNA"/>
</dbReference>
<gene>
    <name evidence="9" type="ORF">EK0264_11875</name>
</gene>
<feature type="transmembrane region" description="Helical" evidence="6">
    <location>
        <begin position="258"/>
        <end position="277"/>
    </location>
</feature>
<protein>
    <recommendedName>
        <fullName evidence="6">Transport permease protein</fullName>
    </recommendedName>
</protein>
<reference evidence="9 10" key="1">
    <citation type="journal article" date="2018" name="Int. J. Syst. Evol. Microbiol.">
        <title>Epidermidibacterium keratini gen. nov., sp. nov., a member of the family Sporichthyaceae, isolated from keratin epidermis.</title>
        <authorList>
            <person name="Lee D.G."/>
            <person name="Trujillo M.E."/>
            <person name="Kang S."/>
            <person name="Nam J.J."/>
            <person name="Kim Y.J."/>
        </authorList>
    </citation>
    <scope>NUCLEOTIDE SEQUENCE [LARGE SCALE GENOMIC DNA]</scope>
    <source>
        <strain evidence="9 10">EPI-7</strain>
    </source>
</reference>
<evidence type="ECO:0000256" key="2">
    <source>
        <dbReference type="ARBA" id="ARBA00022692"/>
    </source>
</evidence>
<evidence type="ECO:0000256" key="6">
    <source>
        <dbReference type="RuleBase" id="RU361157"/>
    </source>
</evidence>
<evidence type="ECO:0000313" key="10">
    <source>
        <dbReference type="Proteomes" id="UP000463857"/>
    </source>
</evidence>
<dbReference type="Proteomes" id="UP000463857">
    <property type="component" value="Chromosome"/>
</dbReference>
<evidence type="ECO:0000256" key="1">
    <source>
        <dbReference type="ARBA" id="ARBA00004141"/>
    </source>
</evidence>
<dbReference type="PIRSF" id="PIRSF006648">
    <property type="entry name" value="DrrB"/>
    <property type="match status" value="1"/>
</dbReference>
<dbReference type="KEGG" id="eke:EK0264_11875"/>
<keyword evidence="4 6" id="KW-0472">Membrane</keyword>
<dbReference type="GO" id="GO:0140359">
    <property type="term" value="F:ABC-type transporter activity"/>
    <property type="evidence" value="ECO:0007669"/>
    <property type="project" value="InterPro"/>
</dbReference>
<dbReference type="GO" id="GO:0046677">
    <property type="term" value="P:response to antibiotic"/>
    <property type="evidence" value="ECO:0007669"/>
    <property type="project" value="UniProtKB-KW"/>
</dbReference>
<dbReference type="GO" id="GO:0043190">
    <property type="term" value="C:ATP-binding cassette (ABC) transporter complex"/>
    <property type="evidence" value="ECO:0007669"/>
    <property type="project" value="InterPro"/>
</dbReference>
<feature type="transmembrane region" description="Helical" evidence="6">
    <location>
        <begin position="123"/>
        <end position="148"/>
    </location>
</feature>
<organism evidence="9 10">
    <name type="scientific">Epidermidibacterium keratini</name>
    <dbReference type="NCBI Taxonomy" id="1891644"/>
    <lineage>
        <taxon>Bacteria</taxon>
        <taxon>Bacillati</taxon>
        <taxon>Actinomycetota</taxon>
        <taxon>Actinomycetes</taxon>
        <taxon>Sporichthyales</taxon>
        <taxon>Sporichthyaceae</taxon>
        <taxon>Epidermidibacterium</taxon>
    </lineage>
</organism>
<proteinExistence type="inferred from homology"/>
<dbReference type="PROSITE" id="PS51012">
    <property type="entry name" value="ABC_TM2"/>
    <property type="match status" value="1"/>
</dbReference>
<dbReference type="AlphaFoldDB" id="A0A7L4YPT3"/>
<dbReference type="PANTHER" id="PTHR43229:SF2">
    <property type="entry name" value="NODULATION PROTEIN J"/>
    <property type="match status" value="1"/>
</dbReference>
<feature type="region of interest" description="Disordered" evidence="7">
    <location>
        <begin position="1"/>
        <end position="22"/>
    </location>
</feature>
<sequence>MTATETAAPQHDAARAQTPTGASYGRQVRSLVRRNLIHIKRQPEMLSDVTIQPIMFVLLFAFVFGGSIATTSEAGYREWLLPGIMGQTMAFASFIVALGLNNDLQKGIIDRFRSLPMAKSSVLVARSISSLMHSSIGILVMALTGLIVGWRIRGSIGDAILAFGLLLLFGFAMIWIGILVGSSMRSVEAVNGVMFSTMFPITFLANTFAPTENMPSWLRTIAEWNPISSLVQSLRQLWGNDGGVPVPDGASWPLHHPILVSAGWSLLLAAIFAPLAIRAYTKRTTD</sequence>
<evidence type="ECO:0000256" key="5">
    <source>
        <dbReference type="ARBA" id="ARBA00023251"/>
    </source>
</evidence>
<dbReference type="InterPro" id="IPR051784">
    <property type="entry name" value="Nod_factor_ABC_transporter"/>
</dbReference>
<evidence type="ECO:0000256" key="4">
    <source>
        <dbReference type="ARBA" id="ARBA00023136"/>
    </source>
</evidence>
<keyword evidence="6" id="KW-1003">Cell membrane</keyword>
<keyword evidence="6" id="KW-0813">Transport</keyword>
<comment type="similarity">
    <text evidence="6">Belongs to the ABC-2 integral membrane protein family.</text>
</comment>
<dbReference type="InterPro" id="IPR013525">
    <property type="entry name" value="ABC2_TM"/>
</dbReference>
<dbReference type="PANTHER" id="PTHR43229">
    <property type="entry name" value="NODULATION PROTEIN J"/>
    <property type="match status" value="1"/>
</dbReference>
<feature type="transmembrane region" description="Helical" evidence="6">
    <location>
        <begin position="80"/>
        <end position="102"/>
    </location>
</feature>
<evidence type="ECO:0000256" key="7">
    <source>
        <dbReference type="SAM" id="MobiDB-lite"/>
    </source>
</evidence>
<evidence type="ECO:0000259" key="8">
    <source>
        <dbReference type="PROSITE" id="PS51012"/>
    </source>
</evidence>
<feature type="transmembrane region" description="Helical" evidence="6">
    <location>
        <begin position="160"/>
        <end position="180"/>
    </location>
</feature>
<feature type="domain" description="ABC transmembrane type-2" evidence="8">
    <location>
        <begin position="44"/>
        <end position="283"/>
    </location>
</feature>
<dbReference type="InParanoid" id="A0A7L4YPT3"/>
<keyword evidence="5" id="KW-0046">Antibiotic resistance</keyword>
<feature type="transmembrane region" description="Helical" evidence="6">
    <location>
        <begin position="192"/>
        <end position="209"/>
    </location>
</feature>
<dbReference type="OrthoDB" id="9255971at2"/>
<keyword evidence="3 6" id="KW-1133">Transmembrane helix</keyword>